<comment type="catalytic activity">
    <reaction evidence="1 9 10">
        <text>[protein]-peptidylproline (omega=180) = [protein]-peptidylproline (omega=0)</text>
        <dbReference type="Rhea" id="RHEA:16237"/>
        <dbReference type="Rhea" id="RHEA-COMP:10747"/>
        <dbReference type="Rhea" id="RHEA-COMP:10748"/>
        <dbReference type="ChEBI" id="CHEBI:83833"/>
        <dbReference type="ChEBI" id="CHEBI:83834"/>
        <dbReference type="EC" id="5.2.1.8"/>
    </reaction>
</comment>
<comment type="function">
    <text evidence="8">Also involved in hydrogenase metallocenter assembly, probably by participating in the nickel insertion step. This function in hydrogenase biosynthesis requires chaperone activity and the presence of the metal-binding domain, but not PPIase activity.</text>
</comment>
<dbReference type="GO" id="GO:0042026">
    <property type="term" value="P:protein refolding"/>
    <property type="evidence" value="ECO:0007669"/>
    <property type="project" value="UniProtKB-ARBA"/>
</dbReference>
<dbReference type="AlphaFoldDB" id="A0A0H3BKC9"/>
<accession>A0A0H3BKC9</accession>
<evidence type="ECO:0000259" key="11">
    <source>
        <dbReference type="PROSITE" id="PS50059"/>
    </source>
</evidence>
<evidence type="ECO:0000256" key="10">
    <source>
        <dbReference type="RuleBase" id="RU003915"/>
    </source>
</evidence>
<dbReference type="InterPro" id="IPR046357">
    <property type="entry name" value="PPIase_dom_sf"/>
</dbReference>
<dbReference type="KEGG" id="tpp:TPASS_0349"/>
<comment type="subcellular location">
    <subcellularLocation>
        <location evidence="2">Cytoplasm</location>
    </subcellularLocation>
</comment>
<reference evidence="12 13" key="1">
    <citation type="journal article" date="2008" name="BMC Microbiol.">
        <title>Complete genome sequence of Treponema pallidum ssp. pallidum strain SS14 determined with oligonucleotide arrays.</title>
        <authorList>
            <person name="Matejkova P."/>
            <person name="Strouhal M."/>
            <person name="Smajs D."/>
            <person name="Norris S.J."/>
            <person name="Palzkill T."/>
            <person name="Petrosino J.F."/>
            <person name="Sodergren E."/>
            <person name="Norton J.E."/>
            <person name="Singh J."/>
            <person name="Richmond T.A."/>
            <person name="Molla M.N."/>
            <person name="Albert T.J."/>
            <person name="Weinstock G.M."/>
        </authorList>
    </citation>
    <scope>NUCLEOTIDE SEQUENCE [LARGE SCALE GENOMIC DNA]</scope>
    <source>
        <strain evidence="12 13">SS14</strain>
    </source>
</reference>
<dbReference type="EC" id="5.2.1.8" evidence="10"/>
<evidence type="ECO:0000256" key="5">
    <source>
        <dbReference type="ARBA" id="ARBA00023110"/>
    </source>
</evidence>
<dbReference type="PROSITE" id="PS50059">
    <property type="entry name" value="FKBP_PPIASE"/>
    <property type="match status" value="1"/>
</dbReference>
<evidence type="ECO:0000256" key="4">
    <source>
        <dbReference type="ARBA" id="ARBA00022490"/>
    </source>
</evidence>
<comment type="similarity">
    <text evidence="3 10">Belongs to the FKBP-type PPIase family.</text>
</comment>
<keyword evidence="7 9" id="KW-0413">Isomerase</keyword>
<dbReference type="InterPro" id="IPR001179">
    <property type="entry name" value="PPIase_FKBP_dom"/>
</dbReference>
<proteinExistence type="inferred from homology"/>
<evidence type="ECO:0000256" key="1">
    <source>
        <dbReference type="ARBA" id="ARBA00000971"/>
    </source>
</evidence>
<dbReference type="SMR" id="A0A0H3BKC9"/>
<keyword evidence="6" id="KW-0143">Chaperone</keyword>
<organism evidence="12 13">
    <name type="scientific">Treponema pallidum subsp. pallidum (strain SS14)</name>
    <dbReference type="NCBI Taxonomy" id="455434"/>
    <lineage>
        <taxon>Bacteria</taxon>
        <taxon>Pseudomonadati</taxon>
        <taxon>Spirochaetota</taxon>
        <taxon>Spirochaetia</taxon>
        <taxon>Spirochaetales</taxon>
        <taxon>Treponemataceae</taxon>
        <taxon>Treponema</taxon>
    </lineage>
</organism>
<evidence type="ECO:0000256" key="8">
    <source>
        <dbReference type="ARBA" id="ARBA00037071"/>
    </source>
</evidence>
<feature type="domain" description="PPIase FKBP-type" evidence="11">
    <location>
        <begin position="6"/>
        <end position="90"/>
    </location>
</feature>
<dbReference type="SUPFAM" id="SSF54534">
    <property type="entry name" value="FKBP-like"/>
    <property type="match status" value="1"/>
</dbReference>
<name>A0A0H3BKC9_TREPS</name>
<protein>
    <recommendedName>
        <fullName evidence="10">Peptidyl-prolyl cis-trans isomerase</fullName>
        <ecNumber evidence="10">5.2.1.8</ecNumber>
    </recommendedName>
</protein>
<dbReference type="GO" id="GO:0005737">
    <property type="term" value="C:cytoplasm"/>
    <property type="evidence" value="ECO:0007669"/>
    <property type="project" value="UniProtKB-SubCell"/>
</dbReference>
<dbReference type="PANTHER" id="PTHR47861">
    <property type="entry name" value="FKBP-TYPE PEPTIDYL-PROLYL CIS-TRANS ISOMERASE SLYD"/>
    <property type="match status" value="1"/>
</dbReference>
<keyword evidence="4" id="KW-0963">Cytoplasm</keyword>
<dbReference type="Pfam" id="PF00254">
    <property type="entry name" value="FKBP_C"/>
    <property type="match status" value="1"/>
</dbReference>
<gene>
    <name evidence="12" type="primary">slyD</name>
    <name evidence="12" type="ordered locus">TPASS_0349</name>
</gene>
<dbReference type="Proteomes" id="UP000001202">
    <property type="component" value="Chromosome"/>
</dbReference>
<dbReference type="GeneID" id="93876128"/>
<dbReference type="GO" id="GO:0003755">
    <property type="term" value="F:peptidyl-prolyl cis-trans isomerase activity"/>
    <property type="evidence" value="ECO:0007669"/>
    <property type="project" value="UniProtKB-UniRule"/>
</dbReference>
<dbReference type="RefSeq" id="WP_010881797.1">
    <property type="nucleotide sequence ID" value="NC_010741.1"/>
</dbReference>
<evidence type="ECO:0000256" key="9">
    <source>
        <dbReference type="PROSITE-ProRule" id="PRU00277"/>
    </source>
</evidence>
<dbReference type="PANTHER" id="PTHR47861:SF3">
    <property type="entry name" value="FKBP-TYPE PEPTIDYL-PROLYL CIS-TRANS ISOMERASE SLYD"/>
    <property type="match status" value="1"/>
</dbReference>
<keyword evidence="5 9" id="KW-0697">Rotamase</keyword>
<dbReference type="EMBL" id="CP000805">
    <property type="protein sequence ID" value="ACD70775.1"/>
    <property type="molecule type" value="Genomic_DNA"/>
</dbReference>
<dbReference type="PATRIC" id="fig|455434.6.peg.349"/>
<evidence type="ECO:0000313" key="12">
    <source>
        <dbReference type="EMBL" id="ACD70775.1"/>
    </source>
</evidence>
<evidence type="ECO:0000256" key="6">
    <source>
        <dbReference type="ARBA" id="ARBA00023186"/>
    </source>
</evidence>
<evidence type="ECO:0000313" key="13">
    <source>
        <dbReference type="Proteomes" id="UP000001202"/>
    </source>
</evidence>
<evidence type="ECO:0000256" key="3">
    <source>
        <dbReference type="ARBA" id="ARBA00006577"/>
    </source>
</evidence>
<sequence length="176" mass="18428">MKIANECVVNIEYTLRDDTGEIIDSSDVMGALEYVQGHGMIIPGLETALINREEGEEFSVTIPPVGAYGEVQEDLRMTVGRDQFPPNVPIEVGMRFDAGSGGDSRPVTVTDVQGETIIVDGNHPLAGKTLHFEVAVRSVREATDDDLAALLFRESTSGGGCGSGAGGCGSCGAGCH</sequence>
<dbReference type="Gene3D" id="3.10.50.40">
    <property type="match status" value="1"/>
</dbReference>
<evidence type="ECO:0000256" key="2">
    <source>
        <dbReference type="ARBA" id="ARBA00004496"/>
    </source>
</evidence>
<evidence type="ECO:0000256" key="7">
    <source>
        <dbReference type="ARBA" id="ARBA00023235"/>
    </source>
</evidence>